<dbReference type="EMBL" id="HBGN01010683">
    <property type="protein sequence ID" value="CAD9322097.1"/>
    <property type="molecule type" value="Transcribed_RNA"/>
</dbReference>
<dbReference type="GO" id="GO:0005730">
    <property type="term" value="C:nucleolus"/>
    <property type="evidence" value="ECO:0007669"/>
    <property type="project" value="TreeGrafter"/>
</dbReference>
<feature type="compositionally biased region" description="Basic and acidic residues" evidence="2">
    <location>
        <begin position="1"/>
        <end position="19"/>
    </location>
</feature>
<dbReference type="AlphaFoldDB" id="A0A7S1YX12"/>
<dbReference type="GO" id="GO:0003723">
    <property type="term" value="F:RNA binding"/>
    <property type="evidence" value="ECO:0007669"/>
    <property type="project" value="InterPro"/>
</dbReference>
<dbReference type="Gene3D" id="1.25.10.10">
    <property type="entry name" value="Leucine-rich Repeat Variant"/>
    <property type="match status" value="2"/>
</dbReference>
<feature type="region of interest" description="Disordered" evidence="2">
    <location>
        <begin position="237"/>
        <end position="285"/>
    </location>
</feature>
<reference evidence="3" key="1">
    <citation type="submission" date="2021-01" db="EMBL/GenBank/DDBJ databases">
        <authorList>
            <person name="Corre E."/>
            <person name="Pelletier E."/>
            <person name="Niang G."/>
            <person name="Scheremetjew M."/>
            <person name="Finn R."/>
            <person name="Kale V."/>
            <person name="Holt S."/>
            <person name="Cochrane G."/>
            <person name="Meng A."/>
            <person name="Brown T."/>
            <person name="Cohen L."/>
        </authorList>
    </citation>
    <scope>NUCLEOTIDE SEQUENCE</scope>
    <source>
        <strain evidence="3">Pop2</strain>
    </source>
</reference>
<dbReference type="GO" id="GO:0000447">
    <property type="term" value="P:endonucleolytic cleavage in ITS1 to separate SSU-rRNA from 5.8S rRNA and LSU-rRNA from tricistronic rRNA transcript (SSU-rRNA, 5.8S rRNA, LSU-rRNA)"/>
    <property type="evidence" value="ECO:0007669"/>
    <property type="project" value="TreeGrafter"/>
</dbReference>
<dbReference type="GO" id="GO:0030688">
    <property type="term" value="C:preribosome, small subunit precursor"/>
    <property type="evidence" value="ECO:0007669"/>
    <property type="project" value="TreeGrafter"/>
</dbReference>
<evidence type="ECO:0000256" key="2">
    <source>
        <dbReference type="SAM" id="MobiDB-lite"/>
    </source>
</evidence>
<feature type="compositionally biased region" description="Basic residues" evidence="2">
    <location>
        <begin position="769"/>
        <end position="778"/>
    </location>
</feature>
<keyword evidence="1" id="KW-0677">Repeat</keyword>
<dbReference type="InterPro" id="IPR016024">
    <property type="entry name" value="ARM-type_fold"/>
</dbReference>
<name>A0A7S1YX12_9STRA</name>
<dbReference type="InterPro" id="IPR001313">
    <property type="entry name" value="Pumilio_RNA-bd_rpt"/>
</dbReference>
<dbReference type="GO" id="GO:0000480">
    <property type="term" value="P:endonucleolytic cleavage in 5'-ETS of tricistronic rRNA transcript (SSU-rRNA, 5.8S rRNA, LSU-rRNA)"/>
    <property type="evidence" value="ECO:0007669"/>
    <property type="project" value="TreeGrafter"/>
</dbReference>
<feature type="compositionally biased region" description="Basic and acidic residues" evidence="2">
    <location>
        <begin position="779"/>
        <end position="789"/>
    </location>
</feature>
<dbReference type="GO" id="GO:0000472">
    <property type="term" value="P:endonucleolytic cleavage to generate mature 5'-end of SSU-rRNA from (SSU-rRNA, 5.8S rRNA, LSU-rRNA)"/>
    <property type="evidence" value="ECO:0007669"/>
    <property type="project" value="TreeGrafter"/>
</dbReference>
<evidence type="ECO:0000313" key="3">
    <source>
        <dbReference type="EMBL" id="CAD9322097.1"/>
    </source>
</evidence>
<dbReference type="InterPro" id="IPR040000">
    <property type="entry name" value="NOP9"/>
</dbReference>
<feature type="compositionally biased region" description="Basic and acidic residues" evidence="2">
    <location>
        <begin position="51"/>
        <end position="64"/>
    </location>
</feature>
<evidence type="ECO:0008006" key="4">
    <source>
        <dbReference type="Google" id="ProtNLM"/>
    </source>
</evidence>
<dbReference type="SUPFAM" id="SSF48371">
    <property type="entry name" value="ARM repeat"/>
    <property type="match status" value="2"/>
</dbReference>
<evidence type="ECO:0000256" key="1">
    <source>
        <dbReference type="ARBA" id="ARBA00022737"/>
    </source>
</evidence>
<feature type="region of interest" description="Disordered" evidence="2">
    <location>
        <begin position="756"/>
        <end position="845"/>
    </location>
</feature>
<dbReference type="PANTHER" id="PTHR13102">
    <property type="entry name" value="NUCLEOLAR PROTEIN 9"/>
    <property type="match status" value="1"/>
</dbReference>
<dbReference type="InterPro" id="IPR011989">
    <property type="entry name" value="ARM-like"/>
</dbReference>
<protein>
    <recommendedName>
        <fullName evidence="4">Nucleolar protein 9</fullName>
    </recommendedName>
</protein>
<dbReference type="GO" id="GO:0030686">
    <property type="term" value="C:90S preribosome"/>
    <property type="evidence" value="ECO:0007669"/>
    <property type="project" value="TreeGrafter"/>
</dbReference>
<feature type="region of interest" description="Disordered" evidence="2">
    <location>
        <begin position="1"/>
        <end position="24"/>
    </location>
</feature>
<feature type="compositionally biased region" description="Basic residues" evidence="2">
    <location>
        <begin position="257"/>
        <end position="271"/>
    </location>
</feature>
<dbReference type="PANTHER" id="PTHR13102:SF0">
    <property type="entry name" value="NUCLEOLAR PROTEIN 9"/>
    <property type="match status" value="1"/>
</dbReference>
<feature type="compositionally biased region" description="Acidic residues" evidence="2">
    <location>
        <begin position="791"/>
        <end position="805"/>
    </location>
</feature>
<feature type="region of interest" description="Disordered" evidence="2">
    <location>
        <begin position="48"/>
        <end position="70"/>
    </location>
</feature>
<organism evidence="3">
    <name type="scientific">Ditylum brightwellii</name>
    <dbReference type="NCBI Taxonomy" id="49249"/>
    <lineage>
        <taxon>Eukaryota</taxon>
        <taxon>Sar</taxon>
        <taxon>Stramenopiles</taxon>
        <taxon>Ochrophyta</taxon>
        <taxon>Bacillariophyta</taxon>
        <taxon>Mediophyceae</taxon>
        <taxon>Lithodesmiophycidae</taxon>
        <taxon>Lithodesmiales</taxon>
        <taxon>Lithodesmiaceae</taxon>
        <taxon>Ditylum</taxon>
    </lineage>
</organism>
<feature type="compositionally biased region" description="Basic residues" evidence="2">
    <location>
        <begin position="833"/>
        <end position="845"/>
    </location>
</feature>
<dbReference type="GO" id="GO:0000056">
    <property type="term" value="P:ribosomal small subunit export from nucleus"/>
    <property type="evidence" value="ECO:0007669"/>
    <property type="project" value="TreeGrafter"/>
</dbReference>
<gene>
    <name evidence="3" type="ORF">DBRI1063_LOCUS6852</name>
</gene>
<sequence>MSDERAGNEGDYQRPRRPDANTITYLRSLPLDEKASADEIYRYVQFQQKNKTKESEEVEQYNHEGEEEEDVDYPTILSASLTAINEIYAKEVASLAGDELGSERIEMLARIACSYSPLSGRKLLYGLSGYHLHLATHRYGSHVLQTILELAVSPPPSMGKDENEVKEIKKILELDNEEELDEEAQNLPSLKELLLSVAQELLPYSNQLAVHVCGSHVMRTLLCVLAGVELIHHQSSSVSFGGEGGENSAQGVGPAIRRGKFKPKKKKKKKKPPVDDGSSTGNNAGVWKMDYVQQSNIDFKDDDLQEMLTSLSEALSTLGNNSNGDAVQPPGELQKLACHPSAGPLLTVLLRVLTYSAVSVKTKITAGGKEGNEETNRCDRRLGITQTEPYFTINSDAEKLAKHLLCWDSSVENSIDQPYARDIIYGLSGEPRGSHLLETLFRTCHDDMYESLYKCGGFDNGEAMTEYVQHDVSNFVVQALLASVRNKDQANVLINSLEHVICSGYVMGRKNRRCGVLWRVAEMCAKYNAGQEILLKHIRMGYAALLQTEGEEGEGDENKKQRHKKKNMVDIDECIPKLLHIRPPQKDGDRIQLDVAGARAVYQLLHFAPSLCGDVLTGITEKLGSDNLEWIANDGIGSRCILDAILDNPKSKEAPFSNAIQQLFRKLNGRLVSLSVERVGHHTVKKLFRSLQSLDDKAELSDELASGMNRLSGNAMGRSVMDACFVREYCEGEKAWTDAVNKQAREEEWLKDIVGKGEGVESSNDNLGNKKRKRKRKKTQSEPEKKSGDNNDGDSDNDAIDDGNGDEDKKSSAVESIMDAISIPDDTKGKEEKKRKRKRKRKADE</sequence>
<dbReference type="Pfam" id="PF22493">
    <property type="entry name" value="PUF_NOP9"/>
    <property type="match status" value="1"/>
</dbReference>
<proteinExistence type="predicted"/>
<accession>A0A7S1YX12</accession>